<dbReference type="EMBL" id="MU277206">
    <property type="protein sequence ID" value="KAI0062630.1"/>
    <property type="molecule type" value="Genomic_DNA"/>
</dbReference>
<reference evidence="1" key="2">
    <citation type="journal article" date="2022" name="New Phytol.">
        <title>Evolutionary transition to the ectomycorrhizal habit in the genomes of a hyperdiverse lineage of mushroom-forming fungi.</title>
        <authorList>
            <person name="Looney B."/>
            <person name="Miyauchi S."/>
            <person name="Morin E."/>
            <person name="Drula E."/>
            <person name="Courty P.E."/>
            <person name="Kohler A."/>
            <person name="Kuo A."/>
            <person name="LaButti K."/>
            <person name="Pangilinan J."/>
            <person name="Lipzen A."/>
            <person name="Riley R."/>
            <person name="Andreopoulos W."/>
            <person name="He G."/>
            <person name="Johnson J."/>
            <person name="Nolan M."/>
            <person name="Tritt A."/>
            <person name="Barry K.W."/>
            <person name="Grigoriev I.V."/>
            <person name="Nagy L.G."/>
            <person name="Hibbett D."/>
            <person name="Henrissat B."/>
            <person name="Matheny P.B."/>
            <person name="Labbe J."/>
            <person name="Martin F.M."/>
        </authorList>
    </citation>
    <scope>NUCLEOTIDE SEQUENCE</scope>
    <source>
        <strain evidence="1">HHB10654</strain>
    </source>
</reference>
<protein>
    <submittedName>
        <fullName evidence="1">Uncharacterized protein</fullName>
    </submittedName>
</protein>
<gene>
    <name evidence="1" type="ORF">BV25DRAFT_1915788</name>
</gene>
<keyword evidence="2" id="KW-1185">Reference proteome</keyword>
<dbReference type="Proteomes" id="UP000814140">
    <property type="component" value="Unassembled WGS sequence"/>
</dbReference>
<name>A0ACB8T1L5_9AGAM</name>
<reference evidence="1" key="1">
    <citation type="submission" date="2021-03" db="EMBL/GenBank/DDBJ databases">
        <authorList>
            <consortium name="DOE Joint Genome Institute"/>
            <person name="Ahrendt S."/>
            <person name="Looney B.P."/>
            <person name="Miyauchi S."/>
            <person name="Morin E."/>
            <person name="Drula E."/>
            <person name="Courty P.E."/>
            <person name="Chicoki N."/>
            <person name="Fauchery L."/>
            <person name="Kohler A."/>
            <person name="Kuo A."/>
            <person name="Labutti K."/>
            <person name="Pangilinan J."/>
            <person name="Lipzen A."/>
            <person name="Riley R."/>
            <person name="Andreopoulos W."/>
            <person name="He G."/>
            <person name="Johnson J."/>
            <person name="Barry K.W."/>
            <person name="Grigoriev I.V."/>
            <person name="Nagy L."/>
            <person name="Hibbett D."/>
            <person name="Henrissat B."/>
            <person name="Matheny P.B."/>
            <person name="Labbe J."/>
            <person name="Martin F."/>
        </authorList>
    </citation>
    <scope>NUCLEOTIDE SEQUENCE</scope>
    <source>
        <strain evidence="1">HHB10654</strain>
    </source>
</reference>
<sequence length="416" mass="45319">MTTVSKTKFSRSSTHVLRLCWRNSSCVAFSRFQKIFLPSYVTFQSSIPVCMLGCSPNALLSWAPITQLTLYDIEDLGNILLYLDGAPSLEILSIGVPSPESIDTTAPSTELPSLRRLDISADSIESITDFMACLDIPPNTALDLSLSSITEATSTTAMQGLAAVCADHISEASSEGLYYRDLTIGPSWGGDRSCCIILQNPDLVLGEDDVTAVKLPPQLRLSFSIRGNFSDERRILPRFLSFMPSTHSFHTLNTGGTRLRFMQDWLDIANHCSRAQQIHAEGLSAHGLVMALDQIAVPAFLHLETLCITGATFAEQVDERPAPPDYCCHWTKPQASVESPTVITEEPLIPADSFPFVDVLLRALRSRSKSGHPISHLSVSKCNVTAEMISSLRACLGEDAVEWDGQLAGGPRTTVS</sequence>
<accession>A0ACB8T1L5</accession>
<organism evidence="1 2">
    <name type="scientific">Artomyces pyxidatus</name>
    <dbReference type="NCBI Taxonomy" id="48021"/>
    <lineage>
        <taxon>Eukaryota</taxon>
        <taxon>Fungi</taxon>
        <taxon>Dikarya</taxon>
        <taxon>Basidiomycota</taxon>
        <taxon>Agaricomycotina</taxon>
        <taxon>Agaricomycetes</taxon>
        <taxon>Russulales</taxon>
        <taxon>Auriscalpiaceae</taxon>
        <taxon>Artomyces</taxon>
    </lineage>
</organism>
<evidence type="ECO:0000313" key="1">
    <source>
        <dbReference type="EMBL" id="KAI0062630.1"/>
    </source>
</evidence>
<evidence type="ECO:0000313" key="2">
    <source>
        <dbReference type="Proteomes" id="UP000814140"/>
    </source>
</evidence>
<comment type="caution">
    <text evidence="1">The sequence shown here is derived from an EMBL/GenBank/DDBJ whole genome shotgun (WGS) entry which is preliminary data.</text>
</comment>
<proteinExistence type="predicted"/>